<evidence type="ECO:0000256" key="3">
    <source>
        <dbReference type="ARBA" id="ARBA00022500"/>
    </source>
</evidence>
<keyword evidence="3" id="KW-0145">Chemotaxis</keyword>
<dbReference type="GO" id="GO:0007165">
    <property type="term" value="P:signal transduction"/>
    <property type="evidence" value="ECO:0007669"/>
    <property type="project" value="UniProtKB-KW"/>
</dbReference>
<dbReference type="GO" id="GO:0005886">
    <property type="term" value="C:plasma membrane"/>
    <property type="evidence" value="ECO:0007669"/>
    <property type="project" value="UniProtKB-SubCell"/>
</dbReference>
<dbReference type="EMBL" id="AWWI01000138">
    <property type="protein sequence ID" value="PIL18129.1"/>
    <property type="molecule type" value="Genomic_DNA"/>
</dbReference>
<dbReference type="GO" id="GO:0006935">
    <property type="term" value="P:chemotaxis"/>
    <property type="evidence" value="ECO:0007669"/>
    <property type="project" value="UniProtKB-KW"/>
</dbReference>
<name>A0A2G8R9C1_9RHOB</name>
<feature type="domain" description="HAMP" evidence="11">
    <location>
        <begin position="377"/>
        <end position="430"/>
    </location>
</feature>
<dbReference type="AlphaFoldDB" id="A0A2G8R9C1"/>
<dbReference type="InterPro" id="IPR051310">
    <property type="entry name" value="MCP_chemotaxis"/>
</dbReference>
<evidence type="ECO:0000259" key="10">
    <source>
        <dbReference type="PROSITE" id="PS50111"/>
    </source>
</evidence>
<dbReference type="Gene3D" id="1.10.287.950">
    <property type="entry name" value="Methyl-accepting chemotaxis protein"/>
    <property type="match status" value="1"/>
</dbReference>
<dbReference type="Proteomes" id="UP000231259">
    <property type="component" value="Unassembled WGS sequence"/>
</dbReference>
<dbReference type="InterPro" id="IPR003660">
    <property type="entry name" value="HAMP_dom"/>
</dbReference>
<evidence type="ECO:0000256" key="8">
    <source>
        <dbReference type="PROSITE-ProRule" id="PRU00284"/>
    </source>
</evidence>
<evidence type="ECO:0000256" key="7">
    <source>
        <dbReference type="ARBA" id="ARBA00029447"/>
    </source>
</evidence>
<evidence type="ECO:0000256" key="5">
    <source>
        <dbReference type="ARBA" id="ARBA00022989"/>
    </source>
</evidence>
<dbReference type="InterPro" id="IPR004089">
    <property type="entry name" value="MCPsignal_dom"/>
</dbReference>
<accession>A0A2G8R9C1</accession>
<dbReference type="SUPFAM" id="SSF58104">
    <property type="entry name" value="Methyl-accepting chemotaxis protein (MCP) signaling domain"/>
    <property type="match status" value="1"/>
</dbReference>
<dbReference type="PROSITE" id="PS50111">
    <property type="entry name" value="CHEMOTAXIS_TRANSDUC_2"/>
    <property type="match status" value="1"/>
</dbReference>
<comment type="similarity">
    <text evidence="7">Belongs to the methyl-accepting chemotaxis (MCP) protein family.</text>
</comment>
<evidence type="ECO:0000313" key="12">
    <source>
        <dbReference type="EMBL" id="PIL18129.1"/>
    </source>
</evidence>
<protein>
    <recommendedName>
        <fullName evidence="14">Methyl-accepting chemotaxis protein</fullName>
    </recommendedName>
</protein>
<dbReference type="CDD" id="cd11386">
    <property type="entry name" value="MCP_signal"/>
    <property type="match status" value="1"/>
</dbReference>
<dbReference type="InterPro" id="IPR033479">
    <property type="entry name" value="dCache_1"/>
</dbReference>
<keyword evidence="4 9" id="KW-0812">Transmembrane</keyword>
<evidence type="ECO:0000313" key="13">
    <source>
        <dbReference type="Proteomes" id="UP000231259"/>
    </source>
</evidence>
<dbReference type="SMART" id="SM00304">
    <property type="entry name" value="HAMP"/>
    <property type="match status" value="2"/>
</dbReference>
<dbReference type="Pfam" id="PF00015">
    <property type="entry name" value="MCPsignal"/>
    <property type="match status" value="1"/>
</dbReference>
<feature type="domain" description="HAMP" evidence="11">
    <location>
        <begin position="446"/>
        <end position="492"/>
    </location>
</feature>
<dbReference type="PANTHER" id="PTHR43531">
    <property type="entry name" value="PROTEIN ICFG"/>
    <property type="match status" value="1"/>
</dbReference>
<feature type="transmembrane region" description="Helical" evidence="9">
    <location>
        <begin position="353"/>
        <end position="376"/>
    </location>
</feature>
<gene>
    <name evidence="12" type="ORF">P775_21415</name>
</gene>
<keyword evidence="2" id="KW-1003">Cell membrane</keyword>
<keyword evidence="13" id="KW-1185">Reference proteome</keyword>
<keyword evidence="6 9" id="KW-0472">Membrane</keyword>
<evidence type="ECO:0000256" key="1">
    <source>
        <dbReference type="ARBA" id="ARBA00004651"/>
    </source>
</evidence>
<evidence type="ECO:0008006" key="14">
    <source>
        <dbReference type="Google" id="ProtNLM"/>
    </source>
</evidence>
<dbReference type="Pfam" id="PF02743">
    <property type="entry name" value="dCache_1"/>
    <property type="match status" value="1"/>
</dbReference>
<dbReference type="FunFam" id="1.10.287.950:FF:000001">
    <property type="entry name" value="Methyl-accepting chemotaxis sensory transducer"/>
    <property type="match status" value="1"/>
</dbReference>
<sequence length="807" mass="85592">MSQTNTMPKSTNKWNRLKLGIKVPIMIAVPTILISVAAAAFSYVDGARVLKEQNAKALEVVLDQAAEDLVAWFDGIDTDMDVLSSSMSTEAALRGFSSAWATMGSDPGATLRQLYVDANPNPDGEKALLDNAGDGSDWSGVHATYHDTLHRFAVYNGYSDLLLLNPEGDVVYSAGKEPDFATNFVTGPYKDSGLAQAFVAARDGDGDTVYRSIFAAYAPDDGLVTTFFATRISDAAGAFMGVVAVQVPLETMSSNLSKSVLLGETGHVYLVDAKGRALSFVGRDRTFSPLDQLPGLEQIQDALADEHKVLMNVPGVLGKPVEALTVGVTVGVSHWGVVLEQDMTEVLAAQNNLALVSLIQVAIVCVIVLLLAIFIARSITQRISRLAKSVDDIALGDYTSSVHEAKTGDEIGDIARTMERLQQALQQGQAAGADRERMSAEQRDIMSKFSVSLEKLSKGNLDCDLGNDLPSEYADLGMHFNDTLDELRRMIGELSESASSIESESSMLGTSAEELSNRTENQAATLEETAAAMHEITSSVQSTAEGSQSIVQAIGEIRAGAERGGEVKNRAVQAMATIEESSKQIAQIIRVMEDIAFQTNLLALNAGVEAARAGDVGRGFAVVASEVRSLAQRSSDSAGEIRDLISSSTRSVTNGVELVTELGGSIDEILGLVLDITDRVQAIGAASGEQSTALSEINTGINELDSVTQKNAGMVLEFTSAGRSLTQKALSLRELVGKFHSKKIIKVDTPKRSTAPEPSFRDEPFDVVSAPIEISAAAKAAPKKAAKAAVAAPQRAAAAGPGIWQDF</sequence>
<comment type="caution">
    <text evidence="12">The sequence shown here is derived from an EMBL/GenBank/DDBJ whole genome shotgun (WGS) entry which is preliminary data.</text>
</comment>
<evidence type="ECO:0000256" key="9">
    <source>
        <dbReference type="SAM" id="Phobius"/>
    </source>
</evidence>
<evidence type="ECO:0000259" key="11">
    <source>
        <dbReference type="PROSITE" id="PS50885"/>
    </source>
</evidence>
<dbReference type="PROSITE" id="PS50885">
    <property type="entry name" value="HAMP"/>
    <property type="match status" value="2"/>
</dbReference>
<feature type="domain" description="Methyl-accepting transducer" evidence="10">
    <location>
        <begin position="497"/>
        <end position="726"/>
    </location>
</feature>
<organism evidence="12 13">
    <name type="scientific">Puniceibacterium antarcticum</name>
    <dbReference type="NCBI Taxonomy" id="1206336"/>
    <lineage>
        <taxon>Bacteria</taxon>
        <taxon>Pseudomonadati</taxon>
        <taxon>Pseudomonadota</taxon>
        <taxon>Alphaproteobacteria</taxon>
        <taxon>Rhodobacterales</taxon>
        <taxon>Paracoccaceae</taxon>
        <taxon>Puniceibacterium</taxon>
    </lineage>
</organism>
<dbReference type="OrthoDB" id="354287at2"/>
<dbReference type="SMART" id="SM00283">
    <property type="entry name" value="MA"/>
    <property type="match status" value="1"/>
</dbReference>
<dbReference type="Gene3D" id="3.30.450.20">
    <property type="entry name" value="PAS domain"/>
    <property type="match status" value="1"/>
</dbReference>
<dbReference type="PANTHER" id="PTHR43531:SF11">
    <property type="entry name" value="METHYL-ACCEPTING CHEMOTAXIS PROTEIN 3"/>
    <property type="match status" value="1"/>
</dbReference>
<evidence type="ECO:0000256" key="4">
    <source>
        <dbReference type="ARBA" id="ARBA00022692"/>
    </source>
</evidence>
<dbReference type="Gene3D" id="1.10.8.500">
    <property type="entry name" value="HAMP domain in histidine kinase"/>
    <property type="match status" value="1"/>
</dbReference>
<evidence type="ECO:0000256" key="2">
    <source>
        <dbReference type="ARBA" id="ARBA00022475"/>
    </source>
</evidence>
<dbReference type="Pfam" id="PF00672">
    <property type="entry name" value="HAMP"/>
    <property type="match status" value="2"/>
</dbReference>
<dbReference type="RefSeq" id="WP_099912734.1">
    <property type="nucleotide sequence ID" value="NZ_AWWI01000138.1"/>
</dbReference>
<comment type="subcellular location">
    <subcellularLocation>
        <location evidence="1">Cell membrane</location>
        <topology evidence="1">Multi-pass membrane protein</topology>
    </subcellularLocation>
</comment>
<feature type="transmembrane region" description="Helical" evidence="9">
    <location>
        <begin position="21"/>
        <end position="44"/>
    </location>
</feature>
<proteinExistence type="inferred from homology"/>
<keyword evidence="8" id="KW-0807">Transducer</keyword>
<evidence type="ECO:0000256" key="6">
    <source>
        <dbReference type="ARBA" id="ARBA00023136"/>
    </source>
</evidence>
<dbReference type="SUPFAM" id="SSF158472">
    <property type="entry name" value="HAMP domain-like"/>
    <property type="match status" value="1"/>
</dbReference>
<reference evidence="12 13" key="1">
    <citation type="submission" date="2013-09" db="EMBL/GenBank/DDBJ databases">
        <title>Genome sequencing of Phaeobacter antarcticus sp. nov. SM1211.</title>
        <authorList>
            <person name="Zhang X.-Y."/>
            <person name="Liu C."/>
            <person name="Chen X.-L."/>
            <person name="Xie B.-B."/>
            <person name="Qin Q.-L."/>
            <person name="Rong J.-C."/>
            <person name="Zhang Y.-Z."/>
        </authorList>
    </citation>
    <scope>NUCLEOTIDE SEQUENCE [LARGE SCALE GENOMIC DNA]</scope>
    <source>
        <strain evidence="12 13">SM1211</strain>
    </source>
</reference>
<dbReference type="CDD" id="cd06225">
    <property type="entry name" value="HAMP"/>
    <property type="match status" value="1"/>
</dbReference>
<keyword evidence="5 9" id="KW-1133">Transmembrane helix</keyword>